<dbReference type="Gramene" id="KRH44773">
    <property type="protein sequence ID" value="KRH44773"/>
    <property type="gene ID" value="GLYMA_08G230300"/>
</dbReference>
<dbReference type="PaxDb" id="3847-GLYMA08G24730.1"/>
<sequence length="58" mass="6749">MHFVARESSSGLKCYSESYRFWIKYVCTTSKIIYTHTHISAIQLAYACACYEFLLICP</sequence>
<evidence type="ECO:0000313" key="1">
    <source>
        <dbReference type="EMBL" id="KRH44773.1"/>
    </source>
</evidence>
<gene>
    <name evidence="1" type="ORF">GLYMA_08G230300</name>
</gene>
<name>K7L8A1_SOYBN</name>
<organism evidence="1">
    <name type="scientific">Glycine max</name>
    <name type="common">Soybean</name>
    <name type="synonym">Glycine hispida</name>
    <dbReference type="NCBI Taxonomy" id="3847"/>
    <lineage>
        <taxon>Eukaryota</taxon>
        <taxon>Viridiplantae</taxon>
        <taxon>Streptophyta</taxon>
        <taxon>Embryophyta</taxon>
        <taxon>Tracheophyta</taxon>
        <taxon>Spermatophyta</taxon>
        <taxon>Magnoliopsida</taxon>
        <taxon>eudicotyledons</taxon>
        <taxon>Gunneridae</taxon>
        <taxon>Pentapetalae</taxon>
        <taxon>rosids</taxon>
        <taxon>fabids</taxon>
        <taxon>Fabales</taxon>
        <taxon>Fabaceae</taxon>
        <taxon>Papilionoideae</taxon>
        <taxon>50 kb inversion clade</taxon>
        <taxon>NPAAA clade</taxon>
        <taxon>indigoferoid/millettioid clade</taxon>
        <taxon>Phaseoleae</taxon>
        <taxon>Glycine</taxon>
        <taxon>Glycine subgen. Soja</taxon>
    </lineage>
</organism>
<dbReference type="InParanoid" id="K7L8A1"/>
<dbReference type="AlphaFoldDB" id="K7L8A1"/>
<dbReference type="Proteomes" id="UP000008827">
    <property type="component" value="Chromosome 8"/>
</dbReference>
<reference evidence="2" key="2">
    <citation type="submission" date="2018-02" db="UniProtKB">
        <authorList>
            <consortium name="EnsemblPlants"/>
        </authorList>
    </citation>
    <scope>IDENTIFICATION</scope>
    <source>
        <strain evidence="2">Williams 82</strain>
    </source>
</reference>
<reference evidence="1" key="3">
    <citation type="submission" date="2018-07" db="EMBL/GenBank/DDBJ databases">
        <title>WGS assembly of Glycine max.</title>
        <authorList>
            <person name="Schmutz J."/>
            <person name="Cannon S."/>
            <person name="Schlueter J."/>
            <person name="Ma J."/>
            <person name="Mitros T."/>
            <person name="Nelson W."/>
            <person name="Hyten D."/>
            <person name="Song Q."/>
            <person name="Thelen J."/>
            <person name="Cheng J."/>
            <person name="Xu D."/>
            <person name="Hellsten U."/>
            <person name="May G."/>
            <person name="Yu Y."/>
            <person name="Sakurai T."/>
            <person name="Umezawa T."/>
            <person name="Bhattacharyya M."/>
            <person name="Sandhu D."/>
            <person name="Valliyodan B."/>
            <person name="Lindquist E."/>
            <person name="Peto M."/>
            <person name="Grant D."/>
            <person name="Shu S."/>
            <person name="Goodstein D."/>
            <person name="Barry K."/>
            <person name="Futrell-Griggs M."/>
            <person name="Abernathy B."/>
            <person name="Du J."/>
            <person name="Tian Z."/>
            <person name="Zhu L."/>
            <person name="Gill N."/>
            <person name="Joshi T."/>
            <person name="Libault M."/>
            <person name="Sethuraman A."/>
            <person name="Zhang X."/>
            <person name="Shinozaki K."/>
            <person name="Nguyen H."/>
            <person name="Wing R."/>
            <person name="Cregan P."/>
            <person name="Specht J."/>
            <person name="Grimwood J."/>
            <person name="Rokhsar D."/>
            <person name="Stacey G."/>
            <person name="Shoemaker R."/>
            <person name="Jackson S."/>
        </authorList>
    </citation>
    <scope>NUCLEOTIDE SEQUENCE</scope>
    <source>
        <tissue evidence="1">Callus</tissue>
    </source>
</reference>
<dbReference type="EnsemblPlants" id="KRH44773">
    <property type="protein sequence ID" value="KRH44773"/>
    <property type="gene ID" value="GLYMA_08G230300"/>
</dbReference>
<evidence type="ECO:0000313" key="2">
    <source>
        <dbReference type="EnsemblPlants" id="KRH44773"/>
    </source>
</evidence>
<reference evidence="1 2" key="1">
    <citation type="journal article" date="2010" name="Nature">
        <title>Genome sequence of the palaeopolyploid soybean.</title>
        <authorList>
            <person name="Schmutz J."/>
            <person name="Cannon S.B."/>
            <person name="Schlueter J."/>
            <person name="Ma J."/>
            <person name="Mitros T."/>
            <person name="Nelson W."/>
            <person name="Hyten D.L."/>
            <person name="Song Q."/>
            <person name="Thelen J.J."/>
            <person name="Cheng J."/>
            <person name="Xu D."/>
            <person name="Hellsten U."/>
            <person name="May G.D."/>
            <person name="Yu Y."/>
            <person name="Sakurai T."/>
            <person name="Umezawa T."/>
            <person name="Bhattacharyya M.K."/>
            <person name="Sandhu D."/>
            <person name="Valliyodan B."/>
            <person name="Lindquist E."/>
            <person name="Peto M."/>
            <person name="Grant D."/>
            <person name="Shu S."/>
            <person name="Goodstein D."/>
            <person name="Barry K."/>
            <person name="Futrell-Griggs M."/>
            <person name="Abernathy B."/>
            <person name="Du J."/>
            <person name="Tian Z."/>
            <person name="Zhu L."/>
            <person name="Gill N."/>
            <person name="Joshi T."/>
            <person name="Libault M."/>
            <person name="Sethuraman A."/>
            <person name="Zhang X.-C."/>
            <person name="Shinozaki K."/>
            <person name="Nguyen H.T."/>
            <person name="Wing R.A."/>
            <person name="Cregan P."/>
            <person name="Specht J."/>
            <person name="Grimwood J."/>
            <person name="Rokhsar D."/>
            <person name="Stacey G."/>
            <person name="Shoemaker R.C."/>
            <person name="Jackson S.A."/>
        </authorList>
    </citation>
    <scope>NUCLEOTIDE SEQUENCE [LARGE SCALE GENOMIC DNA]</scope>
    <source>
        <strain evidence="2">cv. Williams 82</strain>
        <tissue evidence="1">Callus</tissue>
    </source>
</reference>
<proteinExistence type="predicted"/>
<protein>
    <submittedName>
        <fullName evidence="1 2">Uncharacterized protein</fullName>
    </submittedName>
</protein>
<evidence type="ECO:0000313" key="3">
    <source>
        <dbReference type="Proteomes" id="UP000008827"/>
    </source>
</evidence>
<dbReference type="HOGENOM" id="CLU_2982940_0_0_1"/>
<keyword evidence="3" id="KW-1185">Reference proteome</keyword>
<accession>K7L8A1</accession>
<dbReference type="EMBL" id="CM000841">
    <property type="protein sequence ID" value="KRH44773.1"/>
    <property type="molecule type" value="Genomic_DNA"/>
</dbReference>